<feature type="signal peptide" evidence="4">
    <location>
        <begin position="1"/>
        <end position="22"/>
    </location>
</feature>
<evidence type="ECO:0000313" key="8">
    <source>
        <dbReference type="EMBL" id="WEK33963.1"/>
    </source>
</evidence>
<dbReference type="Gene3D" id="2.60.40.10">
    <property type="entry name" value="Immunoglobulins"/>
    <property type="match status" value="3"/>
</dbReference>
<dbReference type="EMBL" id="CP119311">
    <property type="protein sequence ID" value="WEK33963.1"/>
    <property type="molecule type" value="Genomic_DNA"/>
</dbReference>
<dbReference type="InterPro" id="IPR041351">
    <property type="entry name" value="Ig_GlcNase"/>
</dbReference>
<dbReference type="Gene3D" id="3.20.20.80">
    <property type="entry name" value="Glycosidases"/>
    <property type="match status" value="1"/>
</dbReference>
<proteinExistence type="inferred from homology"/>
<dbReference type="InterPro" id="IPR008979">
    <property type="entry name" value="Galactose-bd-like_sf"/>
</dbReference>
<dbReference type="Proteomes" id="UP001220610">
    <property type="component" value="Chromosome"/>
</dbReference>
<feature type="domain" description="Beta-mannosidase-like galactose-binding" evidence="7">
    <location>
        <begin position="49"/>
        <end position="248"/>
    </location>
</feature>
<evidence type="ECO:0000256" key="4">
    <source>
        <dbReference type="SAM" id="SignalP"/>
    </source>
</evidence>
<keyword evidence="2" id="KW-0378">Hydrolase</keyword>
<dbReference type="Gene3D" id="2.60.120.260">
    <property type="entry name" value="Galactose-binding domain-like"/>
    <property type="match status" value="1"/>
</dbReference>
<dbReference type="SUPFAM" id="SSF51445">
    <property type="entry name" value="(Trans)glycosidases"/>
    <property type="match status" value="1"/>
</dbReference>
<dbReference type="SUPFAM" id="SSF49785">
    <property type="entry name" value="Galactose-binding domain-like"/>
    <property type="match status" value="1"/>
</dbReference>
<dbReference type="AlphaFoldDB" id="A0AAJ6BEF4"/>
<dbReference type="InterPro" id="IPR054593">
    <property type="entry name" value="Beta-mannosidase-like_N2"/>
</dbReference>
<dbReference type="SUPFAM" id="SSF49303">
    <property type="entry name" value="beta-Galactosidase/glucuronidase domain"/>
    <property type="match status" value="3"/>
</dbReference>
<dbReference type="PANTHER" id="PTHR43536:SF1">
    <property type="entry name" value="MANNOSYLGLYCOPROTEIN ENDO-BETA-MANNOSIDASE"/>
    <property type="match status" value="1"/>
</dbReference>
<reference evidence="8" key="1">
    <citation type="submission" date="2023-03" db="EMBL/GenBank/DDBJ databases">
        <title>Andean soil-derived lignocellulolytic bacterial consortium as a source of novel taxa and putative plastic-active enzymes.</title>
        <authorList>
            <person name="Diaz-Garcia L."/>
            <person name="Chuvochina M."/>
            <person name="Feuerriegel G."/>
            <person name="Bunk B."/>
            <person name="Sproer C."/>
            <person name="Streit W.R."/>
            <person name="Rodriguez L.M."/>
            <person name="Overmann J."/>
            <person name="Jimenez D.J."/>
        </authorList>
    </citation>
    <scope>NUCLEOTIDE SEQUENCE</scope>
    <source>
        <strain evidence="8">MAG 7</strain>
    </source>
</reference>
<evidence type="ECO:0000256" key="2">
    <source>
        <dbReference type="ARBA" id="ARBA00022801"/>
    </source>
</evidence>
<dbReference type="InterPro" id="IPR017853">
    <property type="entry name" value="GH"/>
</dbReference>
<gene>
    <name evidence="8" type="ORF">P0Y53_15855</name>
</gene>
<dbReference type="InterPro" id="IPR013783">
    <property type="entry name" value="Ig-like_fold"/>
</dbReference>
<feature type="domain" description="Exo-beta-D-glucosaminidase Ig-fold" evidence="6">
    <location>
        <begin position="796"/>
        <end position="895"/>
    </location>
</feature>
<dbReference type="InterPro" id="IPR043534">
    <property type="entry name" value="EBDG/EBM"/>
</dbReference>
<evidence type="ECO:0000259" key="7">
    <source>
        <dbReference type="Pfam" id="PF22666"/>
    </source>
</evidence>
<protein>
    <submittedName>
        <fullName evidence="8">Beta galactosidase jelly roll domain-containing protein</fullName>
    </submittedName>
</protein>
<dbReference type="InterPro" id="IPR036156">
    <property type="entry name" value="Beta-gal/glucu_dom_sf"/>
</dbReference>
<dbReference type="Pfam" id="PF18368">
    <property type="entry name" value="Ig_GlcNase"/>
    <property type="match status" value="1"/>
</dbReference>
<dbReference type="PANTHER" id="PTHR43536">
    <property type="entry name" value="MANNOSYLGLYCOPROTEIN ENDO-BETA-MANNOSIDASE"/>
    <property type="match status" value="1"/>
</dbReference>
<keyword evidence="4" id="KW-0732">Signal</keyword>
<keyword evidence="3" id="KW-0326">Glycosidase</keyword>
<dbReference type="Pfam" id="PF00703">
    <property type="entry name" value="Glyco_hydro_2"/>
    <property type="match status" value="1"/>
</dbReference>
<evidence type="ECO:0000313" key="9">
    <source>
        <dbReference type="Proteomes" id="UP001220610"/>
    </source>
</evidence>
<dbReference type="Pfam" id="PF22666">
    <property type="entry name" value="Glyco_hydro_2_N2"/>
    <property type="match status" value="1"/>
</dbReference>
<name>A0AAJ6BEF4_9BACT</name>
<feature type="domain" description="Glycoside hydrolase family 2 immunoglobulin-like beta-sandwich" evidence="5">
    <location>
        <begin position="275"/>
        <end position="374"/>
    </location>
</feature>
<sequence>MLKAGLLLFTGLLAVQCLQVQAQQPVVETNPSAARSVFLKPGKAGKLSWQMKKASEAGPGEVVSAASYQPEGWLPAIVPGTVLNSLVHNKIYPEPYYGDINRYSRKLIPDLNDAGQEFYHYWFRTAFAVPDQFRGKKVWLKLHGVNYRADVWLNGQKLGTINGMFQPGNFEVTGKINRTGNNVLAVDVLPVDVPGDVYRKNNTRTGAVGENNNGGDGEIGKNVTMLMSVGWDFTAPDGIRDRNTGIWKDVELYATGDVLLQDAFVQTALPLPDTSSSKQTISVELKNTTDTRQTGKLSGAIAGTAIRFERTVELNPGETRQIVFDPGAYPQLTIKNPKLWWPVNKGQQHLYTLQLQFKKGNEVSHELTTRFGVRQIQTDQNTPDKSRRFIVNGHPVFIRGTNWIPEAMLRTSAERTETELRYTKQGGYNLVRLWGGGIAESDAFYRICDELGLLVWNEFWITGDTRFPQDTALYFSNLRATVKRIRSHPSVAYYVASNESKDLPGTEKIIHELDPTIGYQEQSECCGIHDGSPYKYENPMQYFENTASPRGSRVDGFNPEYGTPCLPLVESLRQMMPESDLWPINDSVWNYLDGNGFHKMNTGYRQAVSQLGTVRSIEEYAQKAQLVGAMNYRGICEVWNYNKFSWGDRFASGYLFWYNNSPLPQTASRMYDWYLRPTAALYYAQNGNAPLHPQFDYYKNTVSVYNDYRKAFPDHTLEATVYDLHSRLVSTQSITVQIPADGLVKDALKLDFNDSISQVHFIKLLLKSPAGNTVAEAFYWRSKDAYKGAWTMTGPAVSGFSAIDQLPKAGLTGSAKKRTVNNKVFVEVLVKNTSDKLAFFNQVRLMDQAGAVLPSVFYTDNFFSLLPGEERRVTIEVSADRLKQAKRLSVSGLNTDEISIKF</sequence>
<evidence type="ECO:0000256" key="1">
    <source>
        <dbReference type="ARBA" id="ARBA00007401"/>
    </source>
</evidence>
<feature type="chain" id="PRO_5042525995" evidence="4">
    <location>
        <begin position="23"/>
        <end position="902"/>
    </location>
</feature>
<dbReference type="GO" id="GO:0005975">
    <property type="term" value="P:carbohydrate metabolic process"/>
    <property type="evidence" value="ECO:0007669"/>
    <property type="project" value="InterPro"/>
</dbReference>
<evidence type="ECO:0000259" key="6">
    <source>
        <dbReference type="Pfam" id="PF18368"/>
    </source>
</evidence>
<comment type="similarity">
    <text evidence="1">Belongs to the glycosyl hydrolase 2 family.</text>
</comment>
<organism evidence="8 9">
    <name type="scientific">Candidatus Pseudobacter hemicellulosilyticus</name>
    <dbReference type="NCBI Taxonomy" id="3121375"/>
    <lineage>
        <taxon>Bacteria</taxon>
        <taxon>Pseudomonadati</taxon>
        <taxon>Bacteroidota</taxon>
        <taxon>Chitinophagia</taxon>
        <taxon>Chitinophagales</taxon>
        <taxon>Chitinophagaceae</taxon>
        <taxon>Pseudobacter</taxon>
    </lineage>
</organism>
<evidence type="ECO:0000259" key="5">
    <source>
        <dbReference type="Pfam" id="PF00703"/>
    </source>
</evidence>
<dbReference type="GO" id="GO:0004553">
    <property type="term" value="F:hydrolase activity, hydrolyzing O-glycosyl compounds"/>
    <property type="evidence" value="ECO:0007669"/>
    <property type="project" value="InterPro"/>
</dbReference>
<dbReference type="InterPro" id="IPR006102">
    <property type="entry name" value="Ig-like_GH2"/>
</dbReference>
<accession>A0AAJ6BEF4</accession>
<evidence type="ECO:0000256" key="3">
    <source>
        <dbReference type="ARBA" id="ARBA00023295"/>
    </source>
</evidence>